<keyword evidence="3" id="KW-1185">Reference proteome</keyword>
<feature type="compositionally biased region" description="Pro residues" evidence="1">
    <location>
        <begin position="73"/>
        <end position="96"/>
    </location>
</feature>
<protein>
    <recommendedName>
        <fullName evidence="4">Encoded protein</fullName>
    </recommendedName>
</protein>
<gene>
    <name evidence="2" type="ORF">DUNSADRAFT_12848</name>
</gene>
<dbReference type="Proteomes" id="UP000815325">
    <property type="component" value="Unassembled WGS sequence"/>
</dbReference>
<comment type="caution">
    <text evidence="2">The sequence shown here is derived from an EMBL/GenBank/DDBJ whole genome shotgun (WGS) entry which is preliminary data.</text>
</comment>
<organism evidence="2 3">
    <name type="scientific">Dunaliella salina</name>
    <name type="common">Green alga</name>
    <name type="synonym">Protococcus salinus</name>
    <dbReference type="NCBI Taxonomy" id="3046"/>
    <lineage>
        <taxon>Eukaryota</taxon>
        <taxon>Viridiplantae</taxon>
        <taxon>Chlorophyta</taxon>
        <taxon>core chlorophytes</taxon>
        <taxon>Chlorophyceae</taxon>
        <taxon>CS clade</taxon>
        <taxon>Chlamydomonadales</taxon>
        <taxon>Dunaliellaceae</taxon>
        <taxon>Dunaliella</taxon>
    </lineage>
</organism>
<evidence type="ECO:0008006" key="4">
    <source>
        <dbReference type="Google" id="ProtNLM"/>
    </source>
</evidence>
<proteinExistence type="predicted"/>
<name>A0ABQ7H9R0_DUNSA</name>
<feature type="region of interest" description="Disordered" evidence="1">
    <location>
        <begin position="66"/>
        <end position="149"/>
    </location>
</feature>
<evidence type="ECO:0000256" key="1">
    <source>
        <dbReference type="SAM" id="MobiDB-lite"/>
    </source>
</evidence>
<accession>A0ABQ7H9R0</accession>
<feature type="compositionally biased region" description="Pro residues" evidence="1">
    <location>
        <begin position="105"/>
        <end position="124"/>
    </location>
</feature>
<dbReference type="EMBL" id="MU069440">
    <property type="protein sequence ID" value="KAF5843586.1"/>
    <property type="molecule type" value="Genomic_DNA"/>
</dbReference>
<sequence>MPSSLLNVGRACNFCSAGRCKTKHMFGVLKSIGKPWSSLPFNLSNSPWLNIDFKVVNATGVAPMRPASLSVEPHPPSPPASSPPSPCQPTEPPKCLPPTSILGPSPAPTSPLNPTPAPPAPAQPHLPAQAPASVQAPTPAQPHLQHRRH</sequence>
<reference evidence="2" key="1">
    <citation type="submission" date="2017-08" db="EMBL/GenBank/DDBJ databases">
        <authorList>
            <person name="Polle J.E."/>
            <person name="Barry K."/>
            <person name="Cushman J."/>
            <person name="Schmutz J."/>
            <person name="Tran D."/>
            <person name="Hathwaick L.T."/>
            <person name="Yim W.C."/>
            <person name="Jenkins J."/>
            <person name="Mckie-Krisberg Z.M."/>
            <person name="Prochnik S."/>
            <person name="Lindquist E."/>
            <person name="Dockter R.B."/>
            <person name="Adam C."/>
            <person name="Molina H."/>
            <person name="Bunkerborg J."/>
            <person name="Jin E."/>
            <person name="Buchheim M."/>
            <person name="Magnuson J."/>
        </authorList>
    </citation>
    <scope>NUCLEOTIDE SEQUENCE</scope>
    <source>
        <strain evidence="2">CCAP 19/18</strain>
    </source>
</reference>
<evidence type="ECO:0000313" key="2">
    <source>
        <dbReference type="EMBL" id="KAF5843586.1"/>
    </source>
</evidence>
<evidence type="ECO:0000313" key="3">
    <source>
        <dbReference type="Proteomes" id="UP000815325"/>
    </source>
</evidence>